<dbReference type="InterPro" id="IPR050832">
    <property type="entry name" value="Bact_Acetyltransf"/>
</dbReference>
<proteinExistence type="predicted"/>
<dbReference type="Proteomes" id="UP001501470">
    <property type="component" value="Unassembled WGS sequence"/>
</dbReference>
<dbReference type="CDD" id="cd04301">
    <property type="entry name" value="NAT_SF"/>
    <property type="match status" value="1"/>
</dbReference>
<keyword evidence="5" id="KW-1185">Reference proteome</keyword>
<dbReference type="Gene3D" id="3.40.630.30">
    <property type="match status" value="1"/>
</dbReference>
<evidence type="ECO:0000256" key="1">
    <source>
        <dbReference type="ARBA" id="ARBA00022679"/>
    </source>
</evidence>
<dbReference type="InterPro" id="IPR000182">
    <property type="entry name" value="GNAT_dom"/>
</dbReference>
<evidence type="ECO:0000256" key="2">
    <source>
        <dbReference type="ARBA" id="ARBA00023315"/>
    </source>
</evidence>
<dbReference type="PANTHER" id="PTHR43877">
    <property type="entry name" value="AMINOALKYLPHOSPHONATE N-ACETYLTRANSFERASE-RELATED-RELATED"/>
    <property type="match status" value="1"/>
</dbReference>
<dbReference type="InterPro" id="IPR016181">
    <property type="entry name" value="Acyl_CoA_acyltransferase"/>
</dbReference>
<evidence type="ECO:0000313" key="4">
    <source>
        <dbReference type="EMBL" id="GAA1541884.1"/>
    </source>
</evidence>
<dbReference type="EMBL" id="BAAAQD010000016">
    <property type="protein sequence ID" value="GAA1541884.1"/>
    <property type="molecule type" value="Genomic_DNA"/>
</dbReference>
<gene>
    <name evidence="4" type="ORF">GCM10009827_071720</name>
</gene>
<keyword evidence="1" id="KW-0808">Transferase</keyword>
<dbReference type="Pfam" id="PF00583">
    <property type="entry name" value="Acetyltransf_1"/>
    <property type="match status" value="1"/>
</dbReference>
<comment type="caution">
    <text evidence="4">The sequence shown here is derived from an EMBL/GenBank/DDBJ whole genome shotgun (WGS) entry which is preliminary data.</text>
</comment>
<reference evidence="5" key="1">
    <citation type="journal article" date="2019" name="Int. J. Syst. Evol. Microbiol.">
        <title>The Global Catalogue of Microorganisms (GCM) 10K type strain sequencing project: providing services to taxonomists for standard genome sequencing and annotation.</title>
        <authorList>
            <consortium name="The Broad Institute Genomics Platform"/>
            <consortium name="The Broad Institute Genome Sequencing Center for Infectious Disease"/>
            <person name="Wu L."/>
            <person name="Ma J."/>
        </authorList>
    </citation>
    <scope>NUCLEOTIDE SEQUENCE [LARGE SCALE GENOMIC DNA]</scope>
    <source>
        <strain evidence="5">JCM 15933</strain>
    </source>
</reference>
<evidence type="ECO:0000259" key="3">
    <source>
        <dbReference type="PROSITE" id="PS51186"/>
    </source>
</evidence>
<accession>A0ABP4MCF7</accession>
<evidence type="ECO:0000313" key="5">
    <source>
        <dbReference type="Proteomes" id="UP001501470"/>
    </source>
</evidence>
<name>A0ABP4MCF7_9ACTN</name>
<keyword evidence="2" id="KW-0012">Acyltransferase</keyword>
<sequence length="151" mass="16325">MAVDDPSVSVRHATSSDAAAVAELASQLAQSFQFSRMRFDANYAALLNTDDACLLLAVDGDTALGYLVGFDHITFYANGPVATVAEILVRAECRGRGIGRTLMGAFERWAVSRNCSLVTLATRRAALFYVALGYEESAAYLRKVLREHAAQ</sequence>
<feature type="domain" description="N-acetyltransferase" evidence="3">
    <location>
        <begin position="8"/>
        <end position="151"/>
    </location>
</feature>
<dbReference type="PANTHER" id="PTHR43877:SF2">
    <property type="entry name" value="AMINOALKYLPHOSPHONATE N-ACETYLTRANSFERASE-RELATED"/>
    <property type="match status" value="1"/>
</dbReference>
<dbReference type="SUPFAM" id="SSF55729">
    <property type="entry name" value="Acyl-CoA N-acyltransferases (Nat)"/>
    <property type="match status" value="1"/>
</dbReference>
<organism evidence="4 5">
    <name type="scientific">Dactylosporangium maewongense</name>
    <dbReference type="NCBI Taxonomy" id="634393"/>
    <lineage>
        <taxon>Bacteria</taxon>
        <taxon>Bacillati</taxon>
        <taxon>Actinomycetota</taxon>
        <taxon>Actinomycetes</taxon>
        <taxon>Micromonosporales</taxon>
        <taxon>Micromonosporaceae</taxon>
        <taxon>Dactylosporangium</taxon>
    </lineage>
</organism>
<dbReference type="PROSITE" id="PS51186">
    <property type="entry name" value="GNAT"/>
    <property type="match status" value="1"/>
</dbReference>
<protein>
    <submittedName>
        <fullName evidence="4">GNAT family N-acetyltransferase</fullName>
    </submittedName>
</protein>